<dbReference type="InterPro" id="IPR035965">
    <property type="entry name" value="PAS-like_dom_sf"/>
</dbReference>
<evidence type="ECO:0000313" key="6">
    <source>
        <dbReference type="Proteomes" id="UP000737171"/>
    </source>
</evidence>
<evidence type="ECO:0000259" key="4">
    <source>
        <dbReference type="PROSITE" id="PS50887"/>
    </source>
</evidence>
<dbReference type="NCBIfam" id="TIGR00254">
    <property type="entry name" value="GGDEF"/>
    <property type="match status" value="1"/>
</dbReference>
<dbReference type="InterPro" id="IPR029787">
    <property type="entry name" value="Nucleotide_cyclase"/>
</dbReference>
<dbReference type="InterPro" id="IPR043128">
    <property type="entry name" value="Rev_trsase/Diguanyl_cyclase"/>
</dbReference>
<protein>
    <submittedName>
        <fullName evidence="5">Diguanylate cyclase</fullName>
    </submittedName>
</protein>
<gene>
    <name evidence="5" type="ORF">HLB44_34450</name>
</gene>
<reference evidence="5 6" key="1">
    <citation type="submission" date="2020-05" db="EMBL/GenBank/DDBJ databases">
        <title>Aquincola sp. isolate from soil.</title>
        <authorList>
            <person name="Han J."/>
            <person name="Kim D.-U."/>
        </authorList>
    </citation>
    <scope>NUCLEOTIDE SEQUENCE [LARGE SCALE GENOMIC DNA]</scope>
    <source>
        <strain evidence="5 6">S2</strain>
    </source>
</reference>
<dbReference type="Gene3D" id="3.30.70.270">
    <property type="match status" value="1"/>
</dbReference>
<dbReference type="InterPro" id="IPR000700">
    <property type="entry name" value="PAS-assoc_C"/>
</dbReference>
<dbReference type="PROSITE" id="PS50887">
    <property type="entry name" value="GGDEF"/>
    <property type="match status" value="1"/>
</dbReference>
<name>A0ABX2EUD1_9BURK</name>
<dbReference type="PANTHER" id="PTHR44757">
    <property type="entry name" value="DIGUANYLATE CYCLASE DGCP"/>
    <property type="match status" value="1"/>
</dbReference>
<dbReference type="SMART" id="SM00267">
    <property type="entry name" value="GGDEF"/>
    <property type="match status" value="1"/>
</dbReference>
<proteinExistence type="predicted"/>
<keyword evidence="1" id="KW-0472">Membrane</keyword>
<feature type="transmembrane region" description="Helical" evidence="1">
    <location>
        <begin position="164"/>
        <end position="186"/>
    </location>
</feature>
<dbReference type="NCBIfam" id="TIGR00229">
    <property type="entry name" value="sensory_box"/>
    <property type="match status" value="1"/>
</dbReference>
<dbReference type="PROSITE" id="PS50113">
    <property type="entry name" value="PAC"/>
    <property type="match status" value="1"/>
</dbReference>
<dbReference type="PROSITE" id="PS50112">
    <property type="entry name" value="PAS"/>
    <property type="match status" value="1"/>
</dbReference>
<dbReference type="Gene3D" id="3.30.450.20">
    <property type="entry name" value="PAS domain"/>
    <property type="match status" value="1"/>
</dbReference>
<dbReference type="InterPro" id="IPR000160">
    <property type="entry name" value="GGDEF_dom"/>
</dbReference>
<accession>A0ABX2EUD1</accession>
<feature type="domain" description="GGDEF" evidence="4">
    <location>
        <begin position="413"/>
        <end position="548"/>
    </location>
</feature>
<dbReference type="CDD" id="cd00130">
    <property type="entry name" value="PAS"/>
    <property type="match status" value="1"/>
</dbReference>
<dbReference type="Proteomes" id="UP000737171">
    <property type="component" value="Unassembled WGS sequence"/>
</dbReference>
<evidence type="ECO:0000259" key="3">
    <source>
        <dbReference type="PROSITE" id="PS50113"/>
    </source>
</evidence>
<dbReference type="Pfam" id="PF00990">
    <property type="entry name" value="GGDEF"/>
    <property type="match status" value="1"/>
</dbReference>
<comment type="caution">
    <text evidence="5">The sequence shown here is derived from an EMBL/GenBank/DDBJ whole genome shotgun (WGS) entry which is preliminary data.</text>
</comment>
<dbReference type="SMART" id="SM00091">
    <property type="entry name" value="PAS"/>
    <property type="match status" value="1"/>
</dbReference>
<dbReference type="CDD" id="cd01949">
    <property type="entry name" value="GGDEF"/>
    <property type="match status" value="1"/>
</dbReference>
<dbReference type="SUPFAM" id="SSF55785">
    <property type="entry name" value="PYP-like sensor domain (PAS domain)"/>
    <property type="match status" value="1"/>
</dbReference>
<evidence type="ECO:0000313" key="5">
    <source>
        <dbReference type="EMBL" id="NRF72097.1"/>
    </source>
</evidence>
<dbReference type="RefSeq" id="WP_173134697.1">
    <property type="nucleotide sequence ID" value="NZ_JABRWJ010000018.1"/>
</dbReference>
<organism evidence="5 6">
    <name type="scientific">Pseudaquabacterium terrae</name>
    <dbReference type="NCBI Taxonomy" id="2732868"/>
    <lineage>
        <taxon>Bacteria</taxon>
        <taxon>Pseudomonadati</taxon>
        <taxon>Pseudomonadota</taxon>
        <taxon>Betaproteobacteria</taxon>
        <taxon>Burkholderiales</taxon>
        <taxon>Sphaerotilaceae</taxon>
        <taxon>Pseudaquabacterium</taxon>
    </lineage>
</organism>
<keyword evidence="6" id="KW-1185">Reference proteome</keyword>
<dbReference type="InterPro" id="IPR000014">
    <property type="entry name" value="PAS"/>
</dbReference>
<dbReference type="SUPFAM" id="SSF55073">
    <property type="entry name" value="Nucleotide cyclase"/>
    <property type="match status" value="1"/>
</dbReference>
<dbReference type="InterPro" id="IPR013656">
    <property type="entry name" value="PAS_4"/>
</dbReference>
<dbReference type="InterPro" id="IPR052155">
    <property type="entry name" value="Biofilm_reg_signaling"/>
</dbReference>
<evidence type="ECO:0000259" key="2">
    <source>
        <dbReference type="PROSITE" id="PS50112"/>
    </source>
</evidence>
<evidence type="ECO:0000256" key="1">
    <source>
        <dbReference type="SAM" id="Phobius"/>
    </source>
</evidence>
<dbReference type="EMBL" id="JABRWJ010000018">
    <property type="protein sequence ID" value="NRF72097.1"/>
    <property type="molecule type" value="Genomic_DNA"/>
</dbReference>
<dbReference type="PANTHER" id="PTHR44757:SF2">
    <property type="entry name" value="BIOFILM ARCHITECTURE MAINTENANCE PROTEIN MBAA"/>
    <property type="match status" value="1"/>
</dbReference>
<dbReference type="Pfam" id="PF08448">
    <property type="entry name" value="PAS_4"/>
    <property type="match status" value="1"/>
</dbReference>
<feature type="transmembrane region" description="Helical" evidence="1">
    <location>
        <begin position="28"/>
        <end position="52"/>
    </location>
</feature>
<keyword evidence="1" id="KW-0812">Transmembrane</keyword>
<feature type="domain" description="PAC" evidence="3">
    <location>
        <begin position="329"/>
        <end position="381"/>
    </location>
</feature>
<feature type="domain" description="PAS" evidence="2">
    <location>
        <begin position="254"/>
        <end position="296"/>
    </location>
</feature>
<keyword evidence="1" id="KW-1133">Transmembrane helix</keyword>
<sequence length="553" mass="59400">MGADSGRAEPIAAVNGRWPVLRLRSLQLHFTLVLVVGATVVSVLFGALAYLLGYERAIDFRREALGAMAQAVEKTAAVGAYARDAILLDELTGGLARNPMVARVEVRAPDGTLLAQRGEPRAAEVADVVIVTPLAAPFDSKEIVGSLRIEADQARLRADARGRAGALAAAMVAQTVVLALLLYVFGARLVSQPIVRLAHELREAQPGSGRRLTTPWSHRDDELGTLIAGANALLETNDAALQRERELRGSVEAMEAQYRQIFDSTSAGIFVLGPDGRLINGNPTVLKVIGVPVEQIRQWRGSEFVRRVFARPERVEAMIDESIARGETVSADLELMRSDSVARWVHCLISVQGDAATGSDMIEGVMYDITDRRRAEHDARHQAEHDPLTGLKNRAASEAQIDRFIAEAAAAGGAMALLYIDLDGFKQVNDRLGHKAGDAVLQRCAERLQAAVRRASDLVGRIGGDEFIVALTHSGPQDIAVAQIAQHIVTLLCEPLAIDGEPVQIGASIGIACFPHHGTQRRQLMQAADEAMYEVKRSGKNSFAMAAAPSSAA</sequence>